<evidence type="ECO:0000256" key="2">
    <source>
        <dbReference type="ARBA" id="ARBA00022448"/>
    </source>
</evidence>
<accession>A0A1B6LC48</accession>
<reference evidence="4" key="1">
    <citation type="submission" date="2015-11" db="EMBL/GenBank/DDBJ databases">
        <title>De novo transcriptome assembly of four potential Pierce s Disease insect vectors from Arizona vineyards.</title>
        <authorList>
            <person name="Tassone E.E."/>
        </authorList>
    </citation>
    <scope>NUCLEOTIDE SEQUENCE</scope>
</reference>
<dbReference type="GO" id="GO:0033178">
    <property type="term" value="C:proton-transporting two-sector ATPase complex, catalytic domain"/>
    <property type="evidence" value="ECO:0007669"/>
    <property type="project" value="InterPro"/>
</dbReference>
<dbReference type="AlphaFoldDB" id="A0A1B6LC48"/>
<evidence type="ECO:0000256" key="3">
    <source>
        <dbReference type="ARBA" id="ARBA00023065"/>
    </source>
</evidence>
<keyword evidence="2" id="KW-0813">Transport</keyword>
<dbReference type="InterPro" id="IPR002842">
    <property type="entry name" value="ATPase_V1_Esu"/>
</dbReference>
<organism evidence="4">
    <name type="scientific">Graphocephala atropunctata</name>
    <dbReference type="NCBI Taxonomy" id="36148"/>
    <lineage>
        <taxon>Eukaryota</taxon>
        <taxon>Metazoa</taxon>
        <taxon>Ecdysozoa</taxon>
        <taxon>Arthropoda</taxon>
        <taxon>Hexapoda</taxon>
        <taxon>Insecta</taxon>
        <taxon>Pterygota</taxon>
        <taxon>Neoptera</taxon>
        <taxon>Paraneoptera</taxon>
        <taxon>Hemiptera</taxon>
        <taxon>Auchenorrhyncha</taxon>
        <taxon>Membracoidea</taxon>
        <taxon>Cicadellidae</taxon>
        <taxon>Cicadellinae</taxon>
        <taxon>Cicadellini</taxon>
        <taxon>Graphocephala</taxon>
    </lineage>
</organism>
<dbReference type="PANTHER" id="PTHR45715">
    <property type="entry name" value="ATPASE H+-TRANSPORTING V1 SUBUNIT E1A-RELATED"/>
    <property type="match status" value="1"/>
</dbReference>
<sequence length="227" mass="26273">MAQSDDYRLRMQKMVQYIVQDGHEKAEEIDISAEEEFNKEKLSYKANRVAAVKKYYDNLENKYQHQIVLDMSKIKTQAHRDILATRHAVIDELFSTVQSRITQLTLEENLCLYKKVLFQLIIQGLFKIMEPNVVVEVRQHDVVVSKKVIKQAQDYFQEKTGMTANVFLSENHFLPEKGSGGVVLYTKSKTISLDNTLDTRLSLVRNIVLPSVRKALFGENPNRRHAD</sequence>
<proteinExistence type="inferred from homology"/>
<name>A0A1B6LC48_9HEMI</name>
<evidence type="ECO:0000256" key="1">
    <source>
        <dbReference type="ARBA" id="ARBA00005901"/>
    </source>
</evidence>
<comment type="similarity">
    <text evidence="1">Belongs to the V-ATPase E subunit family.</text>
</comment>
<keyword evidence="3" id="KW-0406">Ion transport</keyword>
<dbReference type="EMBL" id="GEBQ01018718">
    <property type="protein sequence ID" value="JAT21259.1"/>
    <property type="molecule type" value="Transcribed_RNA"/>
</dbReference>
<dbReference type="Gene3D" id="3.30.2320.30">
    <property type="entry name" value="ATP synthase, E subunit, C-terminal"/>
    <property type="match status" value="1"/>
</dbReference>
<evidence type="ECO:0008006" key="5">
    <source>
        <dbReference type="Google" id="ProtNLM"/>
    </source>
</evidence>
<dbReference type="SUPFAM" id="SSF160527">
    <property type="entry name" value="V-type ATPase subunit E-like"/>
    <property type="match status" value="1"/>
</dbReference>
<protein>
    <recommendedName>
        <fullName evidence="5">V-type proton ATPase subunit E</fullName>
    </recommendedName>
</protein>
<gene>
    <name evidence="4" type="ORF">g.7399</name>
</gene>
<evidence type="ECO:0000313" key="4">
    <source>
        <dbReference type="EMBL" id="JAT21259.1"/>
    </source>
</evidence>
<dbReference type="Pfam" id="PF01991">
    <property type="entry name" value="vATP-synt_E"/>
    <property type="match status" value="1"/>
</dbReference>
<dbReference type="Gene3D" id="6.10.250.1620">
    <property type="match status" value="1"/>
</dbReference>
<dbReference type="InterPro" id="IPR038495">
    <property type="entry name" value="ATPase_E_C"/>
</dbReference>
<dbReference type="GO" id="GO:0046961">
    <property type="term" value="F:proton-transporting ATPase activity, rotational mechanism"/>
    <property type="evidence" value="ECO:0007669"/>
    <property type="project" value="InterPro"/>
</dbReference>